<comment type="caution">
    <text evidence="6">Lacks conserved residue(s) required for the propagation of feature annotation.</text>
</comment>
<evidence type="ECO:0000256" key="3">
    <source>
        <dbReference type="ARBA" id="ARBA00022692"/>
    </source>
</evidence>
<dbReference type="EMBL" id="JAYKXP010000004">
    <property type="protein sequence ID" value="KAK7059112.1"/>
    <property type="molecule type" value="Genomic_DNA"/>
</dbReference>
<evidence type="ECO:0000256" key="6">
    <source>
        <dbReference type="RuleBase" id="RU362006"/>
    </source>
</evidence>
<evidence type="ECO:0000313" key="9">
    <source>
        <dbReference type="EMBL" id="KAK7059112.1"/>
    </source>
</evidence>
<keyword evidence="3 6" id="KW-0812">Transmembrane</keyword>
<comment type="caution">
    <text evidence="9">The sequence shown here is derived from an EMBL/GenBank/DDBJ whole genome shotgun (WGS) entry which is preliminary data.</text>
</comment>
<evidence type="ECO:0000313" key="10">
    <source>
        <dbReference type="Proteomes" id="UP001383192"/>
    </source>
</evidence>
<comment type="subcellular location">
    <subcellularLocation>
        <location evidence="1 6">Membrane</location>
        <topology evidence="1 6">Multi-pass membrane protein</topology>
    </subcellularLocation>
</comment>
<keyword evidence="4 6" id="KW-1133">Transmembrane helix</keyword>
<accession>A0AAW0E539</accession>
<proteinExistence type="inferred from homology"/>
<evidence type="ECO:0000256" key="2">
    <source>
        <dbReference type="ARBA" id="ARBA00008573"/>
    </source>
</evidence>
<evidence type="ECO:0000256" key="5">
    <source>
        <dbReference type="ARBA" id="ARBA00023136"/>
    </source>
</evidence>
<feature type="compositionally biased region" description="Low complexity" evidence="7">
    <location>
        <begin position="137"/>
        <end position="150"/>
    </location>
</feature>
<keyword evidence="10" id="KW-1185">Reference proteome</keyword>
<keyword evidence="8" id="KW-0732">Signal</keyword>
<reference evidence="9 10" key="1">
    <citation type="submission" date="2024-01" db="EMBL/GenBank/DDBJ databases">
        <title>A draft genome for a cacao thread blight-causing isolate of Paramarasmius palmivorus.</title>
        <authorList>
            <person name="Baruah I.K."/>
            <person name="Bukari Y."/>
            <person name="Amoako-Attah I."/>
            <person name="Meinhardt L.W."/>
            <person name="Bailey B.A."/>
            <person name="Cohen S.P."/>
        </authorList>
    </citation>
    <scope>NUCLEOTIDE SEQUENCE [LARGE SCALE GENOMIC DNA]</scope>
    <source>
        <strain evidence="9 10">GH-12</strain>
    </source>
</reference>
<feature type="region of interest" description="Disordered" evidence="7">
    <location>
        <begin position="137"/>
        <end position="165"/>
    </location>
</feature>
<feature type="signal peptide" evidence="8">
    <location>
        <begin position="1"/>
        <end position="21"/>
    </location>
</feature>
<dbReference type="PANTHER" id="PTHR12300">
    <property type="entry name" value="HVA22-LIKE PROTEINS"/>
    <property type="match status" value="1"/>
</dbReference>
<sequence>MFSIFFSVLCAWFAYLLPSFATYKALSKRPVVDTAEVERWCMYWCVVGAFVGFEYVAQWFVSWLPFYWELKTIFLLFVSLPQVQGSTFIYTSYLAPFFTKNEHEIDAGIASIQSNVLAFAQSKLASLWSLQAAAQRPGVSPAPSSVSIPSMQSRASYASSTDSDL</sequence>
<feature type="compositionally biased region" description="Polar residues" evidence="7">
    <location>
        <begin position="151"/>
        <end position="165"/>
    </location>
</feature>
<dbReference type="Proteomes" id="UP001383192">
    <property type="component" value="Unassembled WGS sequence"/>
</dbReference>
<dbReference type="GO" id="GO:0016020">
    <property type="term" value="C:membrane"/>
    <property type="evidence" value="ECO:0007669"/>
    <property type="project" value="UniProtKB-SubCell"/>
</dbReference>
<evidence type="ECO:0000256" key="1">
    <source>
        <dbReference type="ARBA" id="ARBA00004141"/>
    </source>
</evidence>
<dbReference type="Pfam" id="PF03134">
    <property type="entry name" value="TB2_DP1_HVA22"/>
    <property type="match status" value="1"/>
</dbReference>
<feature type="transmembrane region" description="Helical" evidence="6">
    <location>
        <begin position="73"/>
        <end position="95"/>
    </location>
</feature>
<feature type="transmembrane region" description="Helical" evidence="6">
    <location>
        <begin position="40"/>
        <end position="61"/>
    </location>
</feature>
<evidence type="ECO:0000256" key="7">
    <source>
        <dbReference type="SAM" id="MobiDB-lite"/>
    </source>
</evidence>
<evidence type="ECO:0000256" key="8">
    <source>
        <dbReference type="SAM" id="SignalP"/>
    </source>
</evidence>
<evidence type="ECO:0000256" key="4">
    <source>
        <dbReference type="ARBA" id="ARBA00022989"/>
    </source>
</evidence>
<protein>
    <recommendedName>
        <fullName evidence="6">Protein YOP1</fullName>
    </recommendedName>
</protein>
<dbReference type="PANTHER" id="PTHR12300:SF161">
    <property type="entry name" value="RECEPTOR EXPRESSION-ENHANCING PROTEIN"/>
    <property type="match status" value="1"/>
</dbReference>
<gene>
    <name evidence="9" type="ORF">VNI00_001737</name>
</gene>
<comment type="similarity">
    <text evidence="2 6">Belongs to the DP1 family.</text>
</comment>
<dbReference type="AlphaFoldDB" id="A0AAW0E539"/>
<dbReference type="InterPro" id="IPR004345">
    <property type="entry name" value="TB2_DP1_HVA22"/>
</dbReference>
<organism evidence="9 10">
    <name type="scientific">Paramarasmius palmivorus</name>
    <dbReference type="NCBI Taxonomy" id="297713"/>
    <lineage>
        <taxon>Eukaryota</taxon>
        <taxon>Fungi</taxon>
        <taxon>Dikarya</taxon>
        <taxon>Basidiomycota</taxon>
        <taxon>Agaricomycotina</taxon>
        <taxon>Agaricomycetes</taxon>
        <taxon>Agaricomycetidae</taxon>
        <taxon>Agaricales</taxon>
        <taxon>Marasmiineae</taxon>
        <taxon>Marasmiaceae</taxon>
        <taxon>Paramarasmius</taxon>
    </lineage>
</organism>
<keyword evidence="5 6" id="KW-0472">Membrane</keyword>
<name>A0AAW0E539_9AGAR</name>
<feature type="chain" id="PRO_5043396045" description="Protein YOP1" evidence="8">
    <location>
        <begin position="22"/>
        <end position="165"/>
    </location>
</feature>